<evidence type="ECO:0000313" key="8">
    <source>
        <dbReference type="Proteomes" id="UP001595926"/>
    </source>
</evidence>
<evidence type="ECO:0000256" key="6">
    <source>
        <dbReference type="SAM" id="Phobius"/>
    </source>
</evidence>
<feature type="transmembrane region" description="Helical" evidence="6">
    <location>
        <begin position="210"/>
        <end position="232"/>
    </location>
</feature>
<dbReference type="PANTHER" id="PTHR30213">
    <property type="entry name" value="INNER MEMBRANE PROTEIN YHJD"/>
    <property type="match status" value="1"/>
</dbReference>
<dbReference type="RefSeq" id="WP_119331111.1">
    <property type="nucleotide sequence ID" value="NZ_JBHSJH010000003.1"/>
</dbReference>
<gene>
    <name evidence="7" type="ORF">ACFPDQ_07440</name>
</gene>
<evidence type="ECO:0000256" key="1">
    <source>
        <dbReference type="ARBA" id="ARBA00004651"/>
    </source>
</evidence>
<name>A0ABV9TDI6_9GAMM</name>
<accession>A0ABV9TDI6</accession>
<keyword evidence="4 6" id="KW-1133">Transmembrane helix</keyword>
<feature type="transmembrane region" description="Helical" evidence="6">
    <location>
        <begin position="177"/>
        <end position="198"/>
    </location>
</feature>
<feature type="transmembrane region" description="Helical" evidence="6">
    <location>
        <begin position="138"/>
        <end position="157"/>
    </location>
</feature>
<comment type="subcellular location">
    <subcellularLocation>
        <location evidence="1">Cell membrane</location>
        <topology evidence="1">Multi-pass membrane protein</topology>
    </subcellularLocation>
</comment>
<dbReference type="NCBIfam" id="TIGR00765">
    <property type="entry name" value="yihY_not_rbn"/>
    <property type="match status" value="1"/>
</dbReference>
<keyword evidence="3 6" id="KW-0812">Transmembrane</keyword>
<keyword evidence="5 6" id="KW-0472">Membrane</keyword>
<feature type="transmembrane region" description="Helical" evidence="6">
    <location>
        <begin position="238"/>
        <end position="265"/>
    </location>
</feature>
<evidence type="ECO:0000256" key="2">
    <source>
        <dbReference type="ARBA" id="ARBA00022475"/>
    </source>
</evidence>
<evidence type="ECO:0000256" key="4">
    <source>
        <dbReference type="ARBA" id="ARBA00022989"/>
    </source>
</evidence>
<evidence type="ECO:0000256" key="5">
    <source>
        <dbReference type="ARBA" id="ARBA00023136"/>
    </source>
</evidence>
<evidence type="ECO:0000256" key="3">
    <source>
        <dbReference type="ARBA" id="ARBA00022692"/>
    </source>
</evidence>
<proteinExistence type="predicted"/>
<comment type="caution">
    <text evidence="7">The sequence shown here is derived from an EMBL/GenBank/DDBJ whole genome shotgun (WGS) entry which is preliminary data.</text>
</comment>
<keyword evidence="2" id="KW-1003">Cell membrane</keyword>
<sequence>MPNTALLKKYILIFKNYWTWVFKEYFKKECPTAVSALTLTSLFAFVPTFLIIINILNTFEVFTPLSQKIQQFIFDNMLPSTASTVQDYIVSLSRKVSSLPILSVIFLLAIIFFMIKNLEIILNKIFYVKRARSILQSFLVYWALMTIGPIFFGFVFISSTYLLSMSWVVTDMGVEQYIINFTSFLFLVAAFFVVYRILPNTKVSSRSAFIASLFVAVVFTIAKRLFSLYIFYVPTYSVIYGSLSLIPIFILWVFITWHITLVGAVMMKGLELLSVNVHFTKEVKRDNLTIVINLLRELYEHQRMLKGGVALSKLYSKLAIADYDKVKLVLHRLDDANIIRIDSNEICYLNCDIKNLKLLEVYNLFVDTLNFKTSNIRKINQIKVELQKNLNIKVYDCF</sequence>
<organism evidence="7 8">
    <name type="scientific">Pseudofrancisella aestuarii</name>
    <dbReference type="NCBI Taxonomy" id="2670347"/>
    <lineage>
        <taxon>Bacteria</taxon>
        <taxon>Pseudomonadati</taxon>
        <taxon>Pseudomonadota</taxon>
        <taxon>Gammaproteobacteria</taxon>
        <taxon>Thiotrichales</taxon>
        <taxon>Francisellaceae</taxon>
        <taxon>Pseudofrancisella</taxon>
    </lineage>
</organism>
<keyword evidence="8" id="KW-1185">Reference proteome</keyword>
<dbReference type="EMBL" id="JBHSJH010000003">
    <property type="protein sequence ID" value="MFC4892882.1"/>
    <property type="molecule type" value="Genomic_DNA"/>
</dbReference>
<dbReference type="Proteomes" id="UP001595926">
    <property type="component" value="Unassembled WGS sequence"/>
</dbReference>
<evidence type="ECO:0000313" key="7">
    <source>
        <dbReference type="EMBL" id="MFC4892882.1"/>
    </source>
</evidence>
<dbReference type="Pfam" id="PF03631">
    <property type="entry name" value="Virul_fac_BrkB"/>
    <property type="match status" value="1"/>
</dbReference>
<feature type="transmembrane region" description="Helical" evidence="6">
    <location>
        <begin position="99"/>
        <end position="118"/>
    </location>
</feature>
<reference evidence="8" key="1">
    <citation type="journal article" date="2019" name="Int. J. Syst. Evol. Microbiol.">
        <title>The Global Catalogue of Microorganisms (GCM) 10K type strain sequencing project: providing services to taxonomists for standard genome sequencing and annotation.</title>
        <authorList>
            <consortium name="The Broad Institute Genomics Platform"/>
            <consortium name="The Broad Institute Genome Sequencing Center for Infectious Disease"/>
            <person name="Wu L."/>
            <person name="Ma J."/>
        </authorList>
    </citation>
    <scope>NUCLEOTIDE SEQUENCE [LARGE SCALE GENOMIC DNA]</scope>
    <source>
        <strain evidence="8">CGMCC 1.13718</strain>
    </source>
</reference>
<feature type="transmembrane region" description="Helical" evidence="6">
    <location>
        <begin position="33"/>
        <end position="56"/>
    </location>
</feature>
<protein>
    <submittedName>
        <fullName evidence="7">YihY family inner membrane protein</fullName>
    </submittedName>
</protein>
<dbReference type="InterPro" id="IPR017039">
    <property type="entry name" value="Virul_fac_BrkB"/>
</dbReference>
<dbReference type="PANTHER" id="PTHR30213:SF0">
    <property type="entry name" value="UPF0761 MEMBRANE PROTEIN YIHY"/>
    <property type="match status" value="1"/>
</dbReference>